<organism evidence="2 3">
    <name type="scientific">Saccharomyces cerevisiae (strain JAY291)</name>
    <name type="common">Baker's yeast</name>
    <dbReference type="NCBI Taxonomy" id="574961"/>
    <lineage>
        <taxon>Eukaryota</taxon>
        <taxon>Fungi</taxon>
        <taxon>Dikarya</taxon>
        <taxon>Ascomycota</taxon>
        <taxon>Saccharomycotina</taxon>
        <taxon>Saccharomycetes</taxon>
        <taxon>Saccharomycetales</taxon>
        <taxon>Saccharomycetaceae</taxon>
        <taxon>Saccharomyces</taxon>
    </lineage>
</organism>
<gene>
    <name evidence="2" type="primary">SIR1</name>
    <name evidence="2" type="ORF">C1Q_05168</name>
</gene>
<evidence type="ECO:0000313" key="2">
    <source>
        <dbReference type="EMBL" id="EEU04537.1"/>
    </source>
</evidence>
<evidence type="ECO:0000259" key="1">
    <source>
        <dbReference type="Pfam" id="PF11603"/>
    </source>
</evidence>
<dbReference type="Proteomes" id="UP000008073">
    <property type="component" value="Unassembled WGS sequence"/>
</dbReference>
<name>C7GXB1_YEAS2</name>
<accession>C7GXB1</accession>
<evidence type="ECO:0000313" key="3">
    <source>
        <dbReference type="Proteomes" id="UP000008073"/>
    </source>
</evidence>
<reference evidence="2 3" key="1">
    <citation type="journal article" date="2009" name="Genome Res.">
        <title>Genome structure of a Saccharomyces cerevisiae strain widely used in bioethanol production.</title>
        <authorList>
            <person name="Argueso J.L."/>
            <person name="Carazzolle M.F."/>
            <person name="Mieczkowski P.A."/>
            <person name="Duarte F.M."/>
            <person name="Netto O.V."/>
            <person name="Missawa S.K."/>
            <person name="Galzerani F."/>
            <person name="Costa G.G."/>
            <person name="Vidal R.O."/>
            <person name="Noronha M.F."/>
            <person name="Dominska M."/>
            <person name="Andrietta M.G."/>
            <person name="Andrietta S.R."/>
            <person name="Cunha A.F."/>
            <person name="Gomes L.H."/>
            <person name="Tavares F.C."/>
            <person name="Alcarde A.R."/>
            <person name="Dietrich F.S."/>
            <person name="McCusker J.H."/>
            <person name="Petes T.D."/>
            <person name="Pereira G.A."/>
        </authorList>
    </citation>
    <scope>NUCLEOTIDE SEQUENCE [LARGE SCALE GENOMIC DNA]</scope>
    <source>
        <strain evidence="2 3">JAY291</strain>
    </source>
</reference>
<feature type="domain" description="Sir1 ORC-binding" evidence="1">
    <location>
        <begin position="27"/>
        <end position="149"/>
    </location>
</feature>
<dbReference type="Pfam" id="PF11603">
    <property type="entry name" value="Sir1"/>
    <property type="match status" value="2"/>
</dbReference>
<sequence length="678" mass="79968">MRTIMSIITRRYKQLKNYKIISKKMLQINSRLAVIDGWLVDTVKRKPINFRSPEVRLLLPNDDDYKKLSQQNLVDWTRLKKDSNSVLVGVKSMELFKHIKLVLREFFLLEDGRIILKRIRSKLRYKVVKKLTCKCCRLYLPKWGTVYIHPMLKDKEKPLAGVCEFSLDVNPDREYPLIEINVSHQYIIIEGFLLYLNERRLYRWNDNNLRGQVGLTKWAHLRKTYNPVSLDILYSLNSNFYFVKDDLLFQLLGKRVFVKFCKVMENGKCGKAPLWYRVKRTTTAKATHIAYAISNSTAPDSFKSKNNDYRFIVREKPIVENTISNLDYSDIKKQQFTEAEVVKRKISADISQIENVHTQFNSQKEKNNIRVNKVSSEVLDQISKFPVSRVTLLLMSAGQDKNYIELVEELARRLEKICIEKTTQSLEEIRDTFQANPEMQARFDKEYYQSIEEYKITLELIKEDLLITLIKQMENMWAAEKKFSTEEEYVSPRFLVADGFLIDLAEEKPINPKDPRLLTLLKDHQRAMIDQMNLVKWNDFKKYQDPIPLKAKTLFKFCKQIKKKFLRGADFKLHTLPTEANLKYEPERMTVLCSCVPILLDDQTVQYLYDDSIIPEFEATSSYATKQSKCGRKMSLQMEPDLLFQEAIRRMRHLTAYDVLRRNYIAAFEELYMGNCND</sequence>
<dbReference type="EMBL" id="ACFL01000426">
    <property type="protein sequence ID" value="EEU04537.1"/>
    <property type="molecule type" value="Genomic_DNA"/>
</dbReference>
<dbReference type="AlphaFoldDB" id="C7GXB1"/>
<dbReference type="SUPFAM" id="SSF144005">
    <property type="entry name" value="ORC1-binding domain"/>
    <property type="match status" value="2"/>
</dbReference>
<dbReference type="InterPro" id="IPR021646">
    <property type="entry name" value="Sir1_ORC-binding"/>
</dbReference>
<protein>
    <submittedName>
        <fullName evidence="2">Sir1p</fullName>
    </submittedName>
</protein>
<comment type="caution">
    <text evidence="2">The sequence shown here is derived from an EMBL/GenBank/DDBJ whole genome shotgun (WGS) entry which is preliminary data.</text>
</comment>
<feature type="domain" description="Sir1 ORC-binding" evidence="1">
    <location>
        <begin position="489"/>
        <end position="609"/>
    </location>
</feature>
<dbReference type="InterPro" id="IPR037240">
    <property type="entry name" value="ORC1-binding_dom"/>
</dbReference>
<dbReference type="OrthoDB" id="4043842at2759"/>
<proteinExistence type="predicted"/>